<dbReference type="Gene3D" id="3.40.50.300">
    <property type="entry name" value="P-loop containing nucleotide triphosphate hydrolases"/>
    <property type="match status" value="1"/>
</dbReference>
<keyword evidence="2" id="KW-0418">Kinase</keyword>
<feature type="domain" description="Phosphoribulokinase/uridine kinase" evidence="1">
    <location>
        <begin position="9"/>
        <end position="189"/>
    </location>
</feature>
<sequence length="209" mass="24138">MSDSNSPYVVGICGGTASGKTKLLSDLQNSFEPDQISVLSLDNYYRDIEEQYVDEGGVEDFDRPSSIDLLAFAEDLKKLKNGESVRRKEYTFNNPDAEIKYVETKAAPIIIVEGIFIFHEAEIRNQIDLKVFVETQIHLAMKRRIKRDAIERNYDLDDVLYRFEHHVMPAYQQYIEPYKTMVDLIVPNNGSNFDTAKNVIQSFLRTRLK</sequence>
<accession>A0ABT3D074</accession>
<gene>
    <name evidence="2" type="ORF">N7U62_21975</name>
</gene>
<protein>
    <submittedName>
        <fullName evidence="2">Uridine kinase</fullName>
    </submittedName>
</protein>
<dbReference type="SUPFAM" id="SSF52540">
    <property type="entry name" value="P-loop containing nucleoside triphosphate hydrolases"/>
    <property type="match status" value="1"/>
</dbReference>
<comment type="caution">
    <text evidence="2">The sequence shown here is derived from an EMBL/GenBank/DDBJ whole genome shotgun (WGS) entry which is preliminary data.</text>
</comment>
<evidence type="ECO:0000259" key="1">
    <source>
        <dbReference type="Pfam" id="PF00485"/>
    </source>
</evidence>
<proteinExistence type="predicted"/>
<name>A0ABT3D074_9BACT</name>
<dbReference type="InterPro" id="IPR027417">
    <property type="entry name" value="P-loop_NTPase"/>
</dbReference>
<organism evidence="2 3">
    <name type="scientific">Reichenbachiella ulvae</name>
    <dbReference type="NCBI Taxonomy" id="2980104"/>
    <lineage>
        <taxon>Bacteria</taxon>
        <taxon>Pseudomonadati</taxon>
        <taxon>Bacteroidota</taxon>
        <taxon>Cytophagia</taxon>
        <taxon>Cytophagales</taxon>
        <taxon>Reichenbachiellaceae</taxon>
        <taxon>Reichenbachiella</taxon>
    </lineage>
</organism>
<dbReference type="PANTHER" id="PTHR10285">
    <property type="entry name" value="URIDINE KINASE"/>
    <property type="match status" value="1"/>
</dbReference>
<evidence type="ECO:0000313" key="3">
    <source>
        <dbReference type="Proteomes" id="UP001300692"/>
    </source>
</evidence>
<dbReference type="PRINTS" id="PR00988">
    <property type="entry name" value="URIDINKINASE"/>
</dbReference>
<evidence type="ECO:0000313" key="2">
    <source>
        <dbReference type="EMBL" id="MCV9389350.1"/>
    </source>
</evidence>
<reference evidence="2 3" key="1">
    <citation type="submission" date="2022-10" db="EMBL/GenBank/DDBJ databases">
        <title>Comparative genomics and taxonomic characterization of three novel marine species of genus Reichenbachiella exhibiting antioxidant and polysaccharide degradation activities.</title>
        <authorList>
            <person name="Muhammad N."/>
            <person name="Lee Y.-J."/>
            <person name="Ko J."/>
            <person name="Kim S.-G."/>
        </authorList>
    </citation>
    <scope>NUCLEOTIDE SEQUENCE [LARGE SCALE GENOMIC DNA]</scope>
    <source>
        <strain evidence="2 3">ABR2-5</strain>
    </source>
</reference>
<keyword evidence="2" id="KW-0808">Transferase</keyword>
<dbReference type="RefSeq" id="WP_264140271.1">
    <property type="nucleotide sequence ID" value="NZ_JAOYOD010000001.1"/>
</dbReference>
<dbReference type="EMBL" id="JAOYOD010000001">
    <property type="protein sequence ID" value="MCV9389350.1"/>
    <property type="molecule type" value="Genomic_DNA"/>
</dbReference>
<dbReference type="InterPro" id="IPR006083">
    <property type="entry name" value="PRK/URK"/>
</dbReference>
<dbReference type="Pfam" id="PF00485">
    <property type="entry name" value="PRK"/>
    <property type="match status" value="1"/>
</dbReference>
<dbReference type="GO" id="GO:0016301">
    <property type="term" value="F:kinase activity"/>
    <property type="evidence" value="ECO:0007669"/>
    <property type="project" value="UniProtKB-KW"/>
</dbReference>
<dbReference type="Proteomes" id="UP001300692">
    <property type="component" value="Unassembled WGS sequence"/>
</dbReference>
<keyword evidence="3" id="KW-1185">Reference proteome</keyword>